<organism evidence="2 3">
    <name type="scientific">Candidatus Woesebacteria bacterium GW2011_GWA1_39_8</name>
    <dbReference type="NCBI Taxonomy" id="1618552"/>
    <lineage>
        <taxon>Bacteria</taxon>
        <taxon>Candidatus Woeseibacteriota</taxon>
    </lineage>
</organism>
<proteinExistence type="predicted"/>
<feature type="transmembrane region" description="Helical" evidence="1">
    <location>
        <begin position="85"/>
        <end position="107"/>
    </location>
</feature>
<feature type="transmembrane region" description="Helical" evidence="1">
    <location>
        <begin position="114"/>
        <end position="135"/>
    </location>
</feature>
<feature type="transmembrane region" description="Helical" evidence="1">
    <location>
        <begin position="204"/>
        <end position="223"/>
    </location>
</feature>
<dbReference type="AlphaFoldDB" id="A0A0G0PLD7"/>
<evidence type="ECO:0000313" key="2">
    <source>
        <dbReference type="EMBL" id="KKR28718.1"/>
    </source>
</evidence>
<gene>
    <name evidence="2" type="ORF">UT61_C0043G0006</name>
</gene>
<accession>A0A0G0PLD7</accession>
<reference evidence="2 3" key="1">
    <citation type="journal article" date="2015" name="Nature">
        <title>rRNA introns, odd ribosomes, and small enigmatic genomes across a large radiation of phyla.</title>
        <authorList>
            <person name="Brown C.T."/>
            <person name="Hug L.A."/>
            <person name="Thomas B.C."/>
            <person name="Sharon I."/>
            <person name="Castelle C.J."/>
            <person name="Singh A."/>
            <person name="Wilkins M.J."/>
            <person name="Williams K.H."/>
            <person name="Banfield J.F."/>
        </authorList>
    </citation>
    <scope>NUCLEOTIDE SEQUENCE [LARGE SCALE GENOMIC DNA]</scope>
</reference>
<feature type="transmembrane region" description="Helical" evidence="1">
    <location>
        <begin position="314"/>
        <end position="333"/>
    </location>
</feature>
<feature type="transmembrane region" description="Helical" evidence="1">
    <location>
        <begin position="169"/>
        <end position="198"/>
    </location>
</feature>
<name>A0A0G0PLD7_9BACT</name>
<sequence length="402" mass="46571">MLRTFGNIKNRLLNYLHLPYYVLGFVYIVKVLILFVVKPVYEFDEVILTQISKQAPTKLLDSVSVDPHPPGFYFLLKFFPVENVLYSKLLILTLSFALFVLVIVYVYRSFTRSRALMIGLALFFASYSFFSIPSVLKQDSLSLPILLMIFFMALKFVESRKVRREEITLINLLSLILLFLGYVNYLYAVLIIAATFFVFKKDKYGQKLIFLQLLVFGLYIYLFGFTQLINNTQRFSLVSEIPNSIISSLNFHLTGFTKFNFWSDSVLFAIFGFIFYFVSNTKKAKLKGVSTAFIVLLVCLIISLGYLAKLYVRVRYIVFLYFLLTFICGLVIFRLSSKFPNFRKYFISIFIFYLLSNTFVYASNLALTQRGENTVVAILNDTAIKTDRLGYVTDYNLGTMVF</sequence>
<dbReference type="EMBL" id="LBXL01000043">
    <property type="protein sequence ID" value="KKR28718.1"/>
    <property type="molecule type" value="Genomic_DNA"/>
</dbReference>
<keyword evidence="1" id="KW-0472">Membrane</keyword>
<feature type="transmembrane region" description="Helical" evidence="1">
    <location>
        <begin position="141"/>
        <end position="157"/>
    </location>
</feature>
<comment type="caution">
    <text evidence="2">The sequence shown here is derived from an EMBL/GenBank/DDBJ whole genome shotgun (WGS) entry which is preliminary data.</text>
</comment>
<feature type="transmembrane region" description="Helical" evidence="1">
    <location>
        <begin position="290"/>
        <end position="308"/>
    </location>
</feature>
<feature type="transmembrane region" description="Helical" evidence="1">
    <location>
        <begin position="345"/>
        <end position="363"/>
    </location>
</feature>
<evidence type="ECO:0008006" key="4">
    <source>
        <dbReference type="Google" id="ProtNLM"/>
    </source>
</evidence>
<keyword evidence="1" id="KW-1133">Transmembrane helix</keyword>
<dbReference type="Proteomes" id="UP000034793">
    <property type="component" value="Unassembled WGS sequence"/>
</dbReference>
<evidence type="ECO:0000313" key="3">
    <source>
        <dbReference type="Proteomes" id="UP000034793"/>
    </source>
</evidence>
<evidence type="ECO:0000256" key="1">
    <source>
        <dbReference type="SAM" id="Phobius"/>
    </source>
</evidence>
<feature type="transmembrane region" description="Helical" evidence="1">
    <location>
        <begin position="259"/>
        <end position="278"/>
    </location>
</feature>
<keyword evidence="1" id="KW-0812">Transmembrane</keyword>
<protein>
    <recommendedName>
        <fullName evidence="4">Glycosyltransferase RgtA/B/C/D-like domain-containing protein</fullName>
    </recommendedName>
</protein>
<feature type="transmembrane region" description="Helical" evidence="1">
    <location>
        <begin position="12"/>
        <end position="37"/>
    </location>
</feature>